<reference evidence="3" key="1">
    <citation type="submission" date="2020-04" db="EMBL/GenBank/DDBJ databases">
        <title>A desert anoxygenic phototrophic bacterium fixes CO2 using RubisCO under aerobic conditions.</title>
        <authorList>
            <person name="Tang K."/>
        </authorList>
    </citation>
    <scope>NUCLEOTIDE SEQUENCE [LARGE SCALE GENOMIC DNA]</scope>
    <source>
        <strain evidence="3">MIMtkB3</strain>
    </source>
</reference>
<accession>A0A858RCV4</accession>
<proteinExistence type="inferred from homology"/>
<evidence type="ECO:0000256" key="1">
    <source>
        <dbReference type="ARBA" id="ARBA00005953"/>
    </source>
</evidence>
<dbReference type="Proteomes" id="UP000501891">
    <property type="component" value="Chromosome"/>
</dbReference>
<organism evidence="3 4">
    <name type="scientific">Aerophototrophica crusticola</name>
    <dbReference type="NCBI Taxonomy" id="1709002"/>
    <lineage>
        <taxon>Bacteria</taxon>
        <taxon>Pseudomonadati</taxon>
        <taxon>Pseudomonadota</taxon>
        <taxon>Alphaproteobacteria</taxon>
        <taxon>Rhodospirillales</taxon>
        <taxon>Rhodospirillaceae</taxon>
        <taxon>Aerophototrophica</taxon>
    </lineage>
</organism>
<dbReference type="KEGG" id="acru:HHL28_14165"/>
<sequence>MPDLTSPGAFRFWVPEHVRFSDLDPVGHVNNNAIGVYLETGRLGFHDEAGVPTLCPHGQPVLRSVATEFLAELHRPAGLRVGVGILAVGNTSWTIGSAVFHGDRCIATNRSVLVMIDRQTRRPTPVPDSLRARFLSFSF</sequence>
<dbReference type="SUPFAM" id="SSF54637">
    <property type="entry name" value="Thioesterase/thiol ester dehydrase-isomerase"/>
    <property type="match status" value="1"/>
</dbReference>
<dbReference type="PANTHER" id="PTHR31793:SF27">
    <property type="entry name" value="NOVEL THIOESTERASE SUPERFAMILY DOMAIN AND SAPOSIN A-TYPE DOMAIN CONTAINING PROTEIN (0610012H03RIK)"/>
    <property type="match status" value="1"/>
</dbReference>
<keyword evidence="2" id="KW-0378">Hydrolase</keyword>
<evidence type="ECO:0000313" key="3">
    <source>
        <dbReference type="EMBL" id="QJE74903.1"/>
    </source>
</evidence>
<protein>
    <submittedName>
        <fullName evidence="3">Acyl-CoA thioesterase</fullName>
    </submittedName>
</protein>
<dbReference type="InterPro" id="IPR029069">
    <property type="entry name" value="HotDog_dom_sf"/>
</dbReference>
<evidence type="ECO:0000313" key="4">
    <source>
        <dbReference type="Proteomes" id="UP000501891"/>
    </source>
</evidence>
<dbReference type="PANTHER" id="PTHR31793">
    <property type="entry name" value="4-HYDROXYBENZOYL-COA THIOESTERASE FAMILY MEMBER"/>
    <property type="match status" value="1"/>
</dbReference>
<dbReference type="GO" id="GO:0047617">
    <property type="term" value="F:fatty acyl-CoA hydrolase activity"/>
    <property type="evidence" value="ECO:0007669"/>
    <property type="project" value="TreeGrafter"/>
</dbReference>
<dbReference type="EMBL" id="CP051775">
    <property type="protein sequence ID" value="QJE74903.1"/>
    <property type="molecule type" value="Genomic_DNA"/>
</dbReference>
<keyword evidence="4" id="KW-1185">Reference proteome</keyword>
<gene>
    <name evidence="3" type="ORF">HHL28_14165</name>
</gene>
<name>A0A858RCV4_9PROT</name>
<dbReference type="AlphaFoldDB" id="A0A858RCV4"/>
<dbReference type="Gene3D" id="3.10.129.10">
    <property type="entry name" value="Hotdog Thioesterase"/>
    <property type="match status" value="1"/>
</dbReference>
<evidence type="ECO:0000256" key="2">
    <source>
        <dbReference type="ARBA" id="ARBA00022801"/>
    </source>
</evidence>
<comment type="similarity">
    <text evidence="1">Belongs to the 4-hydroxybenzoyl-CoA thioesterase family.</text>
</comment>
<dbReference type="CDD" id="cd00586">
    <property type="entry name" value="4HBT"/>
    <property type="match status" value="1"/>
</dbReference>
<dbReference type="Pfam" id="PF13279">
    <property type="entry name" value="4HBT_2"/>
    <property type="match status" value="1"/>
</dbReference>
<dbReference type="InterPro" id="IPR050563">
    <property type="entry name" value="4-hydroxybenzoyl-CoA_TE"/>
</dbReference>